<dbReference type="EMBL" id="CCDP010000001">
    <property type="protein sequence ID" value="CDQ39525.1"/>
    <property type="molecule type" value="Genomic_DNA"/>
</dbReference>
<reference evidence="2" key="2">
    <citation type="submission" date="2014-05" db="EMBL/GenBank/DDBJ databases">
        <title>Draft genome sequence of Virgibacillus massiliensis Vm-5.</title>
        <authorList>
            <person name="Khelaifia S."/>
            <person name="Croce O."/>
            <person name="Lagier J.C."/>
            <person name="Raoult D."/>
        </authorList>
    </citation>
    <scope>NUCLEOTIDE SEQUENCE [LARGE SCALE GENOMIC DNA]</scope>
    <source>
        <strain evidence="2">Vm-5</strain>
    </source>
</reference>
<accession>A0A024QBG9</accession>
<keyword evidence="2" id="KW-1185">Reference proteome</keyword>
<gene>
    <name evidence="1" type="ORF">BN990_01830</name>
</gene>
<dbReference type="Proteomes" id="UP000028875">
    <property type="component" value="Unassembled WGS sequence"/>
</dbReference>
<protein>
    <submittedName>
        <fullName evidence="1">Uncharacterized protein</fullName>
    </submittedName>
</protein>
<sequence>MKIADFEKERIAGHTIEQLRQLGCETEGLTHREATKRLQAERAKNVIVKSPHDSWF</sequence>
<dbReference type="OrthoDB" id="10519at84406"/>
<organism evidence="1 2">
    <name type="scientific">Virgibacillus massiliensis</name>
    <dbReference type="NCBI Taxonomy" id="1462526"/>
    <lineage>
        <taxon>Bacteria</taxon>
        <taxon>Bacillati</taxon>
        <taxon>Bacillota</taxon>
        <taxon>Bacilli</taxon>
        <taxon>Bacillales</taxon>
        <taxon>Bacillaceae</taxon>
        <taxon>Virgibacillus</taxon>
    </lineage>
</organism>
<evidence type="ECO:0000313" key="2">
    <source>
        <dbReference type="Proteomes" id="UP000028875"/>
    </source>
</evidence>
<reference evidence="1 2" key="1">
    <citation type="submission" date="2014-03" db="EMBL/GenBank/DDBJ databases">
        <authorList>
            <person name="Urmite Genomes U."/>
        </authorList>
    </citation>
    <scope>NUCLEOTIDE SEQUENCE [LARGE SCALE GENOMIC DNA]</scope>
    <source>
        <strain evidence="1 2">Vm-5</strain>
    </source>
</reference>
<dbReference type="STRING" id="1462526.BN990_01830"/>
<comment type="caution">
    <text evidence="1">The sequence shown here is derived from an EMBL/GenBank/DDBJ whole genome shotgun (WGS) entry which is preliminary data.</text>
</comment>
<proteinExistence type="predicted"/>
<dbReference type="RefSeq" id="WP_158295226.1">
    <property type="nucleotide sequence ID" value="NZ_BNER01000002.1"/>
</dbReference>
<dbReference type="AlphaFoldDB" id="A0A024QBG9"/>
<name>A0A024QBG9_9BACI</name>
<evidence type="ECO:0000313" key="1">
    <source>
        <dbReference type="EMBL" id="CDQ39525.1"/>
    </source>
</evidence>